<dbReference type="RefSeq" id="WP_013195210.1">
    <property type="nucleotide sequence ID" value="NC_014253.1"/>
</dbReference>
<evidence type="ECO:0000259" key="1">
    <source>
        <dbReference type="PROSITE" id="PS51379"/>
    </source>
</evidence>
<accession>D7EBC8</accession>
<dbReference type="InterPro" id="IPR017896">
    <property type="entry name" value="4Fe4S_Fe-S-bd"/>
</dbReference>
<proteinExistence type="predicted"/>
<dbReference type="SUPFAM" id="SSF54862">
    <property type="entry name" value="4Fe-4S ferredoxins"/>
    <property type="match status" value="1"/>
</dbReference>
<name>D7EBC8_METEZ</name>
<dbReference type="Proteomes" id="UP000000391">
    <property type="component" value="Chromosome"/>
</dbReference>
<organism evidence="2 3">
    <name type="scientific">Methanohalobium evestigatum (strain ATCC BAA-1072 / DSM 3721 / NBRC 107634 / OCM 161 / Z-7303)</name>
    <dbReference type="NCBI Taxonomy" id="644295"/>
    <lineage>
        <taxon>Archaea</taxon>
        <taxon>Methanobacteriati</taxon>
        <taxon>Methanobacteriota</taxon>
        <taxon>Stenosarchaea group</taxon>
        <taxon>Methanomicrobia</taxon>
        <taxon>Methanosarcinales</taxon>
        <taxon>Methanosarcinaceae</taxon>
        <taxon>Methanohalobium</taxon>
    </lineage>
</organism>
<dbReference type="HOGENOM" id="CLU_139698_6_4_2"/>
<dbReference type="Gene3D" id="3.30.70.20">
    <property type="match status" value="1"/>
</dbReference>
<dbReference type="OrthoDB" id="129325at2157"/>
<dbReference type="EMBL" id="CP002069">
    <property type="protein sequence ID" value="ADI74645.1"/>
    <property type="molecule type" value="Genomic_DNA"/>
</dbReference>
<protein>
    <submittedName>
        <fullName evidence="2">Putative ferredoxin</fullName>
    </submittedName>
</protein>
<dbReference type="PROSITE" id="PS51379">
    <property type="entry name" value="4FE4S_FER_2"/>
    <property type="match status" value="1"/>
</dbReference>
<reference evidence="2 3" key="1">
    <citation type="submission" date="2010-06" db="EMBL/GenBank/DDBJ databases">
        <title>Complete sequence chromosome of Methanohalobium evestigatum Z-7303.</title>
        <authorList>
            <consortium name="US DOE Joint Genome Institute"/>
            <person name="Lucas S."/>
            <person name="Copeland A."/>
            <person name="Lapidus A."/>
            <person name="Cheng J.-F."/>
            <person name="Bruce D."/>
            <person name="Goodwin L."/>
            <person name="Pitluck S."/>
            <person name="Saunders E."/>
            <person name="Detter J.C."/>
            <person name="Han C."/>
            <person name="Tapia R."/>
            <person name="Land M."/>
            <person name="Hauser L."/>
            <person name="Kyrpides N."/>
            <person name="Mikhailova N."/>
            <person name="Sieprawska-Lupa M."/>
            <person name="Whitman W.B."/>
            <person name="Anderson I."/>
            <person name="Woyke T."/>
        </authorList>
    </citation>
    <scope>NUCLEOTIDE SEQUENCE [LARGE SCALE GENOMIC DNA]</scope>
    <source>
        <strain evidence="3">ATCC BAA-1072 / DSM 3721 / NBRC 107634 / OCM 161 / Z-7303</strain>
    </source>
</reference>
<gene>
    <name evidence="2" type="ordered locus">Metev_1809</name>
</gene>
<keyword evidence="3" id="KW-1185">Reference proteome</keyword>
<dbReference type="KEGG" id="mev:Metev_1809"/>
<dbReference type="GeneID" id="9347462"/>
<evidence type="ECO:0000313" key="3">
    <source>
        <dbReference type="Proteomes" id="UP000000391"/>
    </source>
</evidence>
<evidence type="ECO:0000313" key="2">
    <source>
        <dbReference type="EMBL" id="ADI74645.1"/>
    </source>
</evidence>
<sequence length="76" mass="8403">MADKTNKVPENVEGPYYVDEDCTACGLCVDTDPEHFAMNDDESYTYVYKQPETDDEIDACEEALEACPVEAIGNDG</sequence>
<dbReference type="AlphaFoldDB" id="D7EBC8"/>
<dbReference type="Pfam" id="PF13370">
    <property type="entry name" value="Fer4_13"/>
    <property type="match status" value="1"/>
</dbReference>
<feature type="domain" description="4Fe-4S ferredoxin-type" evidence="1">
    <location>
        <begin position="14"/>
        <end position="41"/>
    </location>
</feature>